<dbReference type="SUPFAM" id="SSF55874">
    <property type="entry name" value="ATPase domain of HSP90 chaperone/DNA topoisomerase II/histidine kinase"/>
    <property type="match status" value="1"/>
</dbReference>
<keyword evidence="9" id="KW-0175">Coiled coil</keyword>
<dbReference type="STRING" id="1817893.AUJ66_06890"/>
<dbReference type="SMART" id="SM00387">
    <property type="entry name" value="HATPase_c"/>
    <property type="match status" value="1"/>
</dbReference>
<dbReference type="EC" id="2.7.13.3" evidence="2"/>
<dbReference type="SMART" id="SM00388">
    <property type="entry name" value="HisKA"/>
    <property type="match status" value="1"/>
</dbReference>
<dbReference type="CDD" id="cd00130">
    <property type="entry name" value="PAS"/>
    <property type="match status" value="1"/>
</dbReference>
<dbReference type="InterPro" id="IPR000014">
    <property type="entry name" value="PAS"/>
</dbReference>
<feature type="coiled-coil region" evidence="9">
    <location>
        <begin position="106"/>
        <end position="140"/>
    </location>
</feature>
<organism evidence="13 14">
    <name type="scientific">Candidatus Desantisbacteria bacterium CG1_02_38_46</name>
    <dbReference type="NCBI Taxonomy" id="1817893"/>
    <lineage>
        <taxon>Bacteria</taxon>
        <taxon>Candidatus Desantisiibacteriota</taxon>
    </lineage>
</organism>
<dbReference type="GO" id="GO:0000155">
    <property type="term" value="F:phosphorelay sensor kinase activity"/>
    <property type="evidence" value="ECO:0007669"/>
    <property type="project" value="InterPro"/>
</dbReference>
<evidence type="ECO:0000259" key="12">
    <source>
        <dbReference type="PROSITE" id="PS50113"/>
    </source>
</evidence>
<dbReference type="Gene3D" id="3.30.450.20">
    <property type="entry name" value="PAS domain"/>
    <property type="match status" value="1"/>
</dbReference>
<sequence length="370" mass="41958">MEELKEVIQDIPDSIILLDAESKIEEVNPATLELLGFKKEELVGKPFNLICRNFPQKEFAEKTLLRNCEAIYLKKNGEEIPVNLSISVKRDDTGNTKKIIYVARDIGEMKHIIEELTRAKDELETSYKELEESKDQLVRSEKLAFAGRMAASVAHEIRNPLNVVSMSIQRLQEELKKDDPRRKYLLAVNKNIDKLNYLITEFVNCARPPMLKMRPCDIHKVLNNVLTFIRDRCQKQKVKVIKNFTPKLPKIKIDEQHMRQAFLNIVLNALQAMPDRGELKIETRFEGDAVVIKFSDNGVGIPEEDIIRIFDPFFTTREKEGGMGLGLSVVYGIIGSHGGLIDIESKKGKGATFSVSLPIKKVKLGEIVGG</sequence>
<evidence type="ECO:0000259" key="10">
    <source>
        <dbReference type="PROSITE" id="PS50109"/>
    </source>
</evidence>
<evidence type="ECO:0000313" key="14">
    <source>
        <dbReference type="Proteomes" id="UP000182278"/>
    </source>
</evidence>
<keyword evidence="8" id="KW-0902">Two-component regulatory system</keyword>
<dbReference type="PROSITE" id="PS50113">
    <property type="entry name" value="PAC"/>
    <property type="match status" value="1"/>
</dbReference>
<evidence type="ECO:0000256" key="5">
    <source>
        <dbReference type="ARBA" id="ARBA00022741"/>
    </source>
</evidence>
<dbReference type="AlphaFoldDB" id="A0A1J4SA50"/>
<dbReference type="EMBL" id="MNUO01000106">
    <property type="protein sequence ID" value="OIN96267.1"/>
    <property type="molecule type" value="Genomic_DNA"/>
</dbReference>
<dbReference type="GO" id="GO:0005524">
    <property type="term" value="F:ATP binding"/>
    <property type="evidence" value="ECO:0007669"/>
    <property type="project" value="UniProtKB-KW"/>
</dbReference>
<evidence type="ECO:0000313" key="13">
    <source>
        <dbReference type="EMBL" id="OIN96267.1"/>
    </source>
</evidence>
<name>A0A1J4SA50_9BACT</name>
<evidence type="ECO:0000256" key="3">
    <source>
        <dbReference type="ARBA" id="ARBA00022553"/>
    </source>
</evidence>
<feature type="domain" description="PAC" evidence="12">
    <location>
        <begin position="66"/>
        <end position="118"/>
    </location>
</feature>
<dbReference type="Pfam" id="PF00512">
    <property type="entry name" value="HisKA"/>
    <property type="match status" value="1"/>
</dbReference>
<dbReference type="InterPro" id="IPR036890">
    <property type="entry name" value="HATPase_C_sf"/>
</dbReference>
<keyword evidence="5" id="KW-0547">Nucleotide-binding</keyword>
<evidence type="ECO:0000256" key="9">
    <source>
        <dbReference type="SAM" id="Coils"/>
    </source>
</evidence>
<dbReference type="InterPro" id="IPR004358">
    <property type="entry name" value="Sig_transdc_His_kin-like_C"/>
</dbReference>
<feature type="domain" description="Histidine kinase" evidence="10">
    <location>
        <begin position="152"/>
        <end position="361"/>
    </location>
</feature>
<dbReference type="Proteomes" id="UP000182278">
    <property type="component" value="Unassembled WGS sequence"/>
</dbReference>
<dbReference type="PANTHER" id="PTHR43065:SF10">
    <property type="entry name" value="PEROXIDE STRESS-ACTIVATED HISTIDINE KINASE MAK3"/>
    <property type="match status" value="1"/>
</dbReference>
<dbReference type="SUPFAM" id="SSF55785">
    <property type="entry name" value="PYP-like sensor domain (PAS domain)"/>
    <property type="match status" value="1"/>
</dbReference>
<dbReference type="PANTHER" id="PTHR43065">
    <property type="entry name" value="SENSOR HISTIDINE KINASE"/>
    <property type="match status" value="1"/>
</dbReference>
<protein>
    <recommendedName>
        <fullName evidence="2">histidine kinase</fullName>
        <ecNumber evidence="2">2.7.13.3</ecNumber>
    </recommendedName>
</protein>
<dbReference type="SUPFAM" id="SSF47384">
    <property type="entry name" value="Homodimeric domain of signal transducing histidine kinase"/>
    <property type="match status" value="1"/>
</dbReference>
<dbReference type="CDD" id="cd00082">
    <property type="entry name" value="HisKA"/>
    <property type="match status" value="1"/>
</dbReference>
<dbReference type="InterPro" id="IPR036097">
    <property type="entry name" value="HisK_dim/P_sf"/>
</dbReference>
<keyword evidence="3" id="KW-0597">Phosphoprotein</keyword>
<dbReference type="Pfam" id="PF13426">
    <property type="entry name" value="PAS_9"/>
    <property type="match status" value="1"/>
</dbReference>
<feature type="domain" description="PAS" evidence="11">
    <location>
        <begin position="1"/>
        <end position="45"/>
    </location>
</feature>
<keyword evidence="4" id="KW-0808">Transferase</keyword>
<reference evidence="13 14" key="1">
    <citation type="journal article" date="2016" name="Environ. Microbiol.">
        <title>Genomic resolution of a cold subsurface aquifer community provides metabolic insights for novel microbes adapted to high CO concentrations.</title>
        <authorList>
            <person name="Probst A.J."/>
            <person name="Castelle C.J."/>
            <person name="Singh A."/>
            <person name="Brown C.T."/>
            <person name="Anantharaman K."/>
            <person name="Sharon I."/>
            <person name="Hug L.A."/>
            <person name="Burstein D."/>
            <person name="Emerson J.B."/>
            <person name="Thomas B.C."/>
            <person name="Banfield J.F."/>
        </authorList>
    </citation>
    <scope>NUCLEOTIDE SEQUENCE [LARGE SCALE GENOMIC DNA]</scope>
    <source>
        <strain evidence="13">CG1_02_38_46</strain>
    </source>
</reference>
<keyword evidence="6" id="KW-0418">Kinase</keyword>
<dbReference type="InterPro" id="IPR000700">
    <property type="entry name" value="PAS-assoc_C"/>
</dbReference>
<dbReference type="NCBIfam" id="TIGR00229">
    <property type="entry name" value="sensory_box"/>
    <property type="match status" value="1"/>
</dbReference>
<dbReference type="PROSITE" id="PS50109">
    <property type="entry name" value="HIS_KIN"/>
    <property type="match status" value="1"/>
</dbReference>
<evidence type="ECO:0000256" key="6">
    <source>
        <dbReference type="ARBA" id="ARBA00022777"/>
    </source>
</evidence>
<dbReference type="Gene3D" id="1.10.287.130">
    <property type="match status" value="1"/>
</dbReference>
<accession>A0A1J4SA50</accession>
<evidence type="ECO:0000256" key="2">
    <source>
        <dbReference type="ARBA" id="ARBA00012438"/>
    </source>
</evidence>
<dbReference type="PRINTS" id="PR00344">
    <property type="entry name" value="BCTRLSENSOR"/>
</dbReference>
<evidence type="ECO:0000256" key="4">
    <source>
        <dbReference type="ARBA" id="ARBA00022679"/>
    </source>
</evidence>
<keyword evidence="7" id="KW-0067">ATP-binding</keyword>
<dbReference type="InterPro" id="IPR003594">
    <property type="entry name" value="HATPase_dom"/>
</dbReference>
<comment type="caution">
    <text evidence="13">The sequence shown here is derived from an EMBL/GenBank/DDBJ whole genome shotgun (WGS) entry which is preliminary data.</text>
</comment>
<evidence type="ECO:0000256" key="1">
    <source>
        <dbReference type="ARBA" id="ARBA00000085"/>
    </source>
</evidence>
<evidence type="ECO:0000256" key="7">
    <source>
        <dbReference type="ARBA" id="ARBA00022840"/>
    </source>
</evidence>
<dbReference type="InterPro" id="IPR003661">
    <property type="entry name" value="HisK_dim/P_dom"/>
</dbReference>
<gene>
    <name evidence="13" type="ORF">AUJ66_06890</name>
</gene>
<dbReference type="Pfam" id="PF02518">
    <property type="entry name" value="HATPase_c"/>
    <property type="match status" value="1"/>
</dbReference>
<dbReference type="InterPro" id="IPR035965">
    <property type="entry name" value="PAS-like_dom_sf"/>
</dbReference>
<dbReference type="SMART" id="SM00091">
    <property type="entry name" value="PAS"/>
    <property type="match status" value="1"/>
</dbReference>
<dbReference type="PROSITE" id="PS50112">
    <property type="entry name" value="PAS"/>
    <property type="match status" value="1"/>
</dbReference>
<dbReference type="Gene3D" id="3.30.565.10">
    <property type="entry name" value="Histidine kinase-like ATPase, C-terminal domain"/>
    <property type="match status" value="1"/>
</dbReference>
<proteinExistence type="predicted"/>
<comment type="catalytic activity">
    <reaction evidence="1">
        <text>ATP + protein L-histidine = ADP + protein N-phospho-L-histidine.</text>
        <dbReference type="EC" id="2.7.13.3"/>
    </reaction>
</comment>
<evidence type="ECO:0000256" key="8">
    <source>
        <dbReference type="ARBA" id="ARBA00023012"/>
    </source>
</evidence>
<evidence type="ECO:0000259" key="11">
    <source>
        <dbReference type="PROSITE" id="PS50112"/>
    </source>
</evidence>
<dbReference type="InterPro" id="IPR005467">
    <property type="entry name" value="His_kinase_dom"/>
</dbReference>